<dbReference type="InterPro" id="IPR050312">
    <property type="entry name" value="IolE/XylAMocC-like"/>
</dbReference>
<dbReference type="AlphaFoldDB" id="A0A437PQW2"/>
<protein>
    <submittedName>
        <fullName evidence="2">Sugar phosphate isomerase/epimerase</fullName>
    </submittedName>
</protein>
<dbReference type="InterPro" id="IPR036237">
    <property type="entry name" value="Xyl_isomerase-like_sf"/>
</dbReference>
<dbReference type="PANTHER" id="PTHR12110:SF41">
    <property type="entry name" value="INOSOSE DEHYDRATASE"/>
    <property type="match status" value="1"/>
</dbReference>
<dbReference type="Gene3D" id="3.20.20.150">
    <property type="entry name" value="Divalent-metal-dependent TIM barrel enzymes"/>
    <property type="match status" value="1"/>
</dbReference>
<sequence>MKRREFIQNSAAIAAVSFLPFKNLFESAQSQIKIGYSAITWGGKDVQAISEIASLGYKGIQLRANSFPIYKDKPQELKDLLDKAGLTLAMFSSGNVEIAADKVEASIDQHVKHAEFVSKLGGKAIQLTNSLRKNNQVPSKEELVHLAEVMNEIGGKTKAFGVQTTYHNHMHQWGETPEEVDVIVNYLNPDNVKLELDVAHYFQGGGNPAEAVLKFRKVLHTLHIKDVEAPIKGKDDPKSYKFVELGQGKVNLNEVFQNLTKIKFSGWAIVELDGVPSPDKSPLQCATTSKEFLKGIGQM</sequence>
<name>A0A437PQW2_9BACT</name>
<gene>
    <name evidence="2" type="ORF">EOJ36_06425</name>
</gene>
<dbReference type="GO" id="GO:0016853">
    <property type="term" value="F:isomerase activity"/>
    <property type="evidence" value="ECO:0007669"/>
    <property type="project" value="UniProtKB-KW"/>
</dbReference>
<reference evidence="2 3" key="1">
    <citation type="submission" date="2019-01" db="EMBL/GenBank/DDBJ databases">
        <authorList>
            <person name="Chen W.-M."/>
        </authorList>
    </citation>
    <scope>NUCLEOTIDE SEQUENCE [LARGE SCALE GENOMIC DNA]</scope>
    <source>
        <strain evidence="2 3">FSY-15</strain>
    </source>
</reference>
<evidence type="ECO:0000313" key="2">
    <source>
        <dbReference type="EMBL" id="RVU24644.1"/>
    </source>
</evidence>
<dbReference type="PANTHER" id="PTHR12110">
    <property type="entry name" value="HYDROXYPYRUVATE ISOMERASE"/>
    <property type="match status" value="1"/>
</dbReference>
<comment type="caution">
    <text evidence="2">The sequence shown here is derived from an EMBL/GenBank/DDBJ whole genome shotgun (WGS) entry which is preliminary data.</text>
</comment>
<organism evidence="2 3">
    <name type="scientific">Sandaracinomonas limnophila</name>
    <dbReference type="NCBI Taxonomy" id="1862386"/>
    <lineage>
        <taxon>Bacteria</taxon>
        <taxon>Pseudomonadati</taxon>
        <taxon>Bacteroidota</taxon>
        <taxon>Cytophagia</taxon>
        <taxon>Cytophagales</taxon>
        <taxon>Flectobacillaceae</taxon>
        <taxon>Sandaracinomonas</taxon>
    </lineage>
</organism>
<keyword evidence="3" id="KW-1185">Reference proteome</keyword>
<dbReference type="OrthoDB" id="9779184at2"/>
<dbReference type="EMBL" id="SACY01000003">
    <property type="protein sequence ID" value="RVU24644.1"/>
    <property type="molecule type" value="Genomic_DNA"/>
</dbReference>
<dbReference type="Pfam" id="PF01261">
    <property type="entry name" value="AP_endonuc_2"/>
    <property type="match status" value="1"/>
</dbReference>
<accession>A0A437PQW2</accession>
<dbReference type="InterPro" id="IPR013022">
    <property type="entry name" value="Xyl_isomerase-like_TIM-brl"/>
</dbReference>
<feature type="domain" description="Xylose isomerase-like TIM barrel" evidence="1">
    <location>
        <begin position="51"/>
        <end position="275"/>
    </location>
</feature>
<keyword evidence="2" id="KW-0413">Isomerase</keyword>
<evidence type="ECO:0000313" key="3">
    <source>
        <dbReference type="Proteomes" id="UP000282832"/>
    </source>
</evidence>
<proteinExistence type="predicted"/>
<evidence type="ECO:0000259" key="1">
    <source>
        <dbReference type="Pfam" id="PF01261"/>
    </source>
</evidence>
<dbReference type="RefSeq" id="WP_127803550.1">
    <property type="nucleotide sequence ID" value="NZ_SACY01000003.1"/>
</dbReference>
<dbReference type="SUPFAM" id="SSF51658">
    <property type="entry name" value="Xylose isomerase-like"/>
    <property type="match status" value="1"/>
</dbReference>
<dbReference type="Proteomes" id="UP000282832">
    <property type="component" value="Unassembled WGS sequence"/>
</dbReference>